<accession>A0A087DGN5</accession>
<dbReference type="STRING" id="158787.BSCA_0737"/>
<dbReference type="GeneID" id="85166455"/>
<comment type="caution">
    <text evidence="3">The sequence shown here is derived from an EMBL/GenBank/DDBJ whole genome shotgun (WGS) entry which is preliminary data.</text>
</comment>
<name>A0A087DGN5_9BIFI</name>
<dbReference type="Gene3D" id="6.10.140.1630">
    <property type="match status" value="1"/>
</dbReference>
<keyword evidence="4" id="KW-1185">Reference proteome</keyword>
<dbReference type="OrthoDB" id="3235157at2"/>
<organism evidence="3 4">
    <name type="scientific">Bifidobacterium scardovii</name>
    <dbReference type="NCBI Taxonomy" id="158787"/>
    <lineage>
        <taxon>Bacteria</taxon>
        <taxon>Bacillati</taxon>
        <taxon>Actinomycetota</taxon>
        <taxon>Actinomycetes</taxon>
        <taxon>Bifidobacteriales</taxon>
        <taxon>Bifidobacteriaceae</taxon>
        <taxon>Bifidobacterium</taxon>
    </lineage>
</organism>
<dbReference type="RefSeq" id="WP_033519152.1">
    <property type="nucleotide sequence ID" value="NZ_CAUPKV010000022.1"/>
</dbReference>
<evidence type="ECO:0008006" key="5">
    <source>
        <dbReference type="Google" id="ProtNLM"/>
    </source>
</evidence>
<dbReference type="EMBL" id="JGZO01000006">
    <property type="protein sequence ID" value="KFI94685.1"/>
    <property type="molecule type" value="Genomic_DNA"/>
</dbReference>
<gene>
    <name evidence="3" type="ORF">BSCA_0737</name>
</gene>
<evidence type="ECO:0000313" key="3">
    <source>
        <dbReference type="EMBL" id="KFI94685.1"/>
    </source>
</evidence>
<dbReference type="Pfam" id="PF11133">
    <property type="entry name" value="Phage_head_fibr"/>
    <property type="match status" value="1"/>
</dbReference>
<keyword evidence="2" id="KW-0945">Host-virus interaction</keyword>
<proteinExistence type="predicted"/>
<evidence type="ECO:0000256" key="1">
    <source>
        <dbReference type="ARBA" id="ARBA00004328"/>
    </source>
</evidence>
<dbReference type="Proteomes" id="UP000029033">
    <property type="component" value="Unassembled WGS sequence"/>
</dbReference>
<protein>
    <recommendedName>
        <fullName evidence="5">Head fiber protein</fullName>
    </recommendedName>
</protein>
<sequence>MAKQIRFVSQPAIIDGQDVAEVAAFDDAGNPVDITGGSATPTPGPVGAGMLLAGTGVTVTRDDDTQALTIGLAAKGVTTGLIGDTAVTSAQLHDASVIPAKLDATLTAKLAGLKDDGSVADGKVGASALTDAAKAALAYTLPAATDKALGGVRKGAAVPNLAADAPAADIAATVNSLLAQLRAAGVIAA</sequence>
<dbReference type="AlphaFoldDB" id="A0A087DGN5"/>
<evidence type="ECO:0000256" key="2">
    <source>
        <dbReference type="ARBA" id="ARBA00022581"/>
    </source>
</evidence>
<dbReference type="InterPro" id="IPR022741">
    <property type="entry name" value="Phage_B103_Gp8"/>
</dbReference>
<reference evidence="3 4" key="1">
    <citation type="submission" date="2014-03" db="EMBL/GenBank/DDBJ databases">
        <title>Genomics of Bifidobacteria.</title>
        <authorList>
            <person name="Ventura M."/>
            <person name="Milani C."/>
            <person name="Lugli G.A."/>
        </authorList>
    </citation>
    <scope>NUCLEOTIDE SEQUENCE [LARGE SCALE GENOMIC DNA]</scope>
    <source>
        <strain evidence="3 4">LMG 21589</strain>
    </source>
</reference>
<comment type="subcellular location">
    <subcellularLocation>
        <location evidence="1">Virion</location>
    </subcellularLocation>
</comment>
<evidence type="ECO:0000313" key="4">
    <source>
        <dbReference type="Proteomes" id="UP000029033"/>
    </source>
</evidence>